<dbReference type="Proteomes" id="UP001375240">
    <property type="component" value="Unassembled WGS sequence"/>
</dbReference>
<feature type="region of interest" description="Disordered" evidence="4">
    <location>
        <begin position="375"/>
        <end position="394"/>
    </location>
</feature>
<proteinExistence type="predicted"/>
<dbReference type="EMBL" id="JAVHNQ010000017">
    <property type="protein sequence ID" value="KAK6330532.1"/>
    <property type="molecule type" value="Genomic_DNA"/>
</dbReference>
<dbReference type="InterPro" id="IPR013882">
    <property type="entry name" value="Ctp1_C"/>
</dbReference>
<keyword evidence="7" id="KW-1185">Reference proteome</keyword>
<feature type="region of interest" description="Disordered" evidence="4">
    <location>
        <begin position="120"/>
        <end position="145"/>
    </location>
</feature>
<feature type="region of interest" description="Disordered" evidence="4">
    <location>
        <begin position="179"/>
        <end position="200"/>
    </location>
</feature>
<accession>A0AAV9TXQ5</accession>
<feature type="compositionally biased region" description="Polar residues" evidence="4">
    <location>
        <begin position="604"/>
        <end position="613"/>
    </location>
</feature>
<evidence type="ECO:0000313" key="6">
    <source>
        <dbReference type="EMBL" id="KAK6330532.1"/>
    </source>
</evidence>
<feature type="domain" description="DNA endonuclease activator Ctp1 C-terminal" evidence="5">
    <location>
        <begin position="630"/>
        <end position="739"/>
    </location>
</feature>
<gene>
    <name evidence="6" type="ORF">TWF696_003419</name>
</gene>
<dbReference type="GO" id="GO:0005634">
    <property type="term" value="C:nucleus"/>
    <property type="evidence" value="ECO:0007669"/>
    <property type="project" value="UniProtKB-SubCell"/>
</dbReference>
<evidence type="ECO:0000256" key="2">
    <source>
        <dbReference type="ARBA" id="ARBA00022763"/>
    </source>
</evidence>
<evidence type="ECO:0000256" key="3">
    <source>
        <dbReference type="ARBA" id="ARBA00023242"/>
    </source>
</evidence>
<comment type="caution">
    <text evidence="6">The sequence shown here is derived from an EMBL/GenBank/DDBJ whole genome shotgun (WGS) entry which is preliminary data.</text>
</comment>
<feature type="compositionally biased region" description="Polar residues" evidence="4">
    <location>
        <begin position="125"/>
        <end position="145"/>
    </location>
</feature>
<feature type="region of interest" description="Disordered" evidence="4">
    <location>
        <begin position="431"/>
        <end position="462"/>
    </location>
</feature>
<evidence type="ECO:0000313" key="7">
    <source>
        <dbReference type="Proteomes" id="UP001375240"/>
    </source>
</evidence>
<protein>
    <recommendedName>
        <fullName evidence="5">DNA endonuclease activator Ctp1 C-terminal domain-containing protein</fullName>
    </recommendedName>
</protein>
<sequence length="776" mass="88576">MTDPIQKQFDALAQEVAKAREAISVKQKSLYREAMDLEGRTKKVTEREEKVTEREDSLKRREQRLVERERSFDTKEKCANEAFVKLEKRLYLSTGANNLDQKQEKPEKKEPALDAGIAEDRAASTDPSTDATGLPQASHSLVHSPSGTYINGEEYVKATQLDKFRAFALKSRELVAHTQLSRDKQSDALKKAEEKNERREKEFQAKLKELKLERAKVTTFEAKQKKDQQLLKLICQSLDRIRKEVAKAQKSHEARSEMVDNWMDYLVNHGKARRSDLYDFPGRSKWPDFDGPLARLSETTASHILPPPKPIFDMPPLHNNFYALEAIPGEEDYTGKNEEPESALANFSPTSKAVMRQPGPETLAVLHPSIYVGPNVPASSQDAKESMPQTEKKLPTRIKNEPLPSQELGSYDKYGYNRQYIGEDRTLDLDKVAGGTPHPESPVDGDTSAVKAEPVTSPVHPSALDENRSALQEIAEPNTRLPSEGIKEEDGVHIAPRTAYLLSTFAAEGEQGDKFPPRVQRQDVSHLFKWTEEDVVNLKEAAEVYAEAQGPTYQPKPLAAMRAEMYRMREIVKLRAMPRTDSHKRQKPLFPGRDPRKRVRTRPGNKTNSDPFTISNYRIDPDKNDGVDFAYTEVVRDKARKACLPTCVKACCKDLASGKFEEMWQPPQAYQAPKFSAQDSSQPDAEEEELMQQHEDYKQWRVNTKKSEQALKFGKHKAQHEKAEEIKHFWTSEFLDTQQLEEQKVDSERRYREKAFKVYDECMRGGKYVQKTHKTV</sequence>
<dbReference type="GO" id="GO:0006281">
    <property type="term" value="P:DNA repair"/>
    <property type="evidence" value="ECO:0007669"/>
    <property type="project" value="InterPro"/>
</dbReference>
<keyword evidence="2" id="KW-0227">DNA damage</keyword>
<comment type="subcellular location">
    <subcellularLocation>
        <location evidence="1">Nucleus</location>
    </subcellularLocation>
</comment>
<reference evidence="6 7" key="1">
    <citation type="submission" date="2019-10" db="EMBL/GenBank/DDBJ databases">
        <authorList>
            <person name="Palmer J.M."/>
        </authorList>
    </citation>
    <scope>NUCLEOTIDE SEQUENCE [LARGE SCALE GENOMIC DNA]</scope>
    <source>
        <strain evidence="6 7">TWF696</strain>
    </source>
</reference>
<evidence type="ECO:0000259" key="5">
    <source>
        <dbReference type="Pfam" id="PF08573"/>
    </source>
</evidence>
<feature type="region of interest" description="Disordered" evidence="4">
    <location>
        <begin position="671"/>
        <end position="693"/>
    </location>
</feature>
<feature type="compositionally biased region" description="Basic and acidic residues" evidence="4">
    <location>
        <begin position="382"/>
        <end position="394"/>
    </location>
</feature>
<organism evidence="6 7">
    <name type="scientific">Orbilia brochopaga</name>
    <dbReference type="NCBI Taxonomy" id="3140254"/>
    <lineage>
        <taxon>Eukaryota</taxon>
        <taxon>Fungi</taxon>
        <taxon>Dikarya</taxon>
        <taxon>Ascomycota</taxon>
        <taxon>Pezizomycotina</taxon>
        <taxon>Orbiliomycetes</taxon>
        <taxon>Orbiliales</taxon>
        <taxon>Orbiliaceae</taxon>
        <taxon>Orbilia</taxon>
    </lineage>
</organism>
<feature type="region of interest" description="Disordered" evidence="4">
    <location>
        <begin position="580"/>
        <end position="613"/>
    </location>
</feature>
<feature type="region of interest" description="Disordered" evidence="4">
    <location>
        <begin position="40"/>
        <end position="61"/>
    </location>
</feature>
<dbReference type="AlphaFoldDB" id="A0AAV9TXQ5"/>
<evidence type="ECO:0000256" key="4">
    <source>
        <dbReference type="SAM" id="MobiDB-lite"/>
    </source>
</evidence>
<keyword evidence="3" id="KW-0539">Nucleus</keyword>
<dbReference type="Pfam" id="PF08573">
    <property type="entry name" value="SAE2"/>
    <property type="match status" value="1"/>
</dbReference>
<evidence type="ECO:0000256" key="1">
    <source>
        <dbReference type="ARBA" id="ARBA00004123"/>
    </source>
</evidence>
<name>A0AAV9TXQ5_9PEZI</name>